<evidence type="ECO:0000313" key="4">
    <source>
        <dbReference type="Proteomes" id="UP001185927"/>
    </source>
</evidence>
<dbReference type="RefSeq" id="WP_317540634.1">
    <property type="nucleotide sequence ID" value="NZ_JAWLKB010000001.1"/>
</dbReference>
<sequence>MEIAAVNANAWIPEEFGSEVIAAVEASSAVENYGRRINMNTDTRKVARIGESAVTVVAKNSAYPEDAVNLDSVLLDTVKFGGRNILAEEDIADSNVNIIAELQKQWAISYGKTVDNACLGTTAAGNGGTVPFTSVYREVSQSAAAHKIATAGPVTYDKISQTFGKVEQGGFFSDSDVIVIAHTSLKESLRGLVDGNGRPLFIEQVSATQPATLFGYSLQFSDGAKTSATNQQNPTGNPLLVVGNRQHLILGVRSGPESLISHDAGFATDEPQLKMRARRAFAVGRAKAFGILEVTTT</sequence>
<evidence type="ECO:0000256" key="1">
    <source>
        <dbReference type="ARBA" id="ARBA00004328"/>
    </source>
</evidence>
<evidence type="ECO:0000313" key="3">
    <source>
        <dbReference type="EMBL" id="MDV6265074.1"/>
    </source>
</evidence>
<comment type="subcellular location">
    <subcellularLocation>
        <location evidence="1">Virion</location>
    </subcellularLocation>
</comment>
<comment type="caution">
    <text evidence="3">The sequence shown here is derived from an EMBL/GenBank/DDBJ whole genome shotgun (WGS) entry which is preliminary data.</text>
</comment>
<dbReference type="EMBL" id="JAWLKB010000001">
    <property type="protein sequence ID" value="MDV6265074.1"/>
    <property type="molecule type" value="Genomic_DNA"/>
</dbReference>
<gene>
    <name evidence="3" type="ORF">R3Q16_00545</name>
</gene>
<name>A0ABU4BLV2_RHOGO</name>
<reference evidence="3 4" key="1">
    <citation type="submission" date="2023-10" db="EMBL/GenBank/DDBJ databases">
        <title>Development of a sustainable strategy for remediation of hydrocarbon-contaminated territories based on the waste exchange concept.</title>
        <authorList>
            <person name="Krivoruchko A."/>
        </authorList>
    </citation>
    <scope>NUCLEOTIDE SEQUENCE [LARGE SCALE GENOMIC DNA]</scope>
    <source>
        <strain evidence="3 4">IEGM 1203</strain>
    </source>
</reference>
<keyword evidence="4" id="KW-1185">Reference proteome</keyword>
<protein>
    <submittedName>
        <fullName evidence="3">Phage major capsid protein</fullName>
    </submittedName>
</protein>
<dbReference type="SUPFAM" id="SSF56563">
    <property type="entry name" value="Major capsid protein gp5"/>
    <property type="match status" value="1"/>
</dbReference>
<dbReference type="InterPro" id="IPR054612">
    <property type="entry name" value="Phage_capsid-like_C"/>
</dbReference>
<feature type="domain" description="Phage capsid-like C-terminal" evidence="2">
    <location>
        <begin position="12"/>
        <end position="292"/>
    </location>
</feature>
<evidence type="ECO:0000259" key="2">
    <source>
        <dbReference type="Pfam" id="PF05065"/>
    </source>
</evidence>
<organism evidence="3 4">
    <name type="scientific">Rhodococcus globerulus</name>
    <dbReference type="NCBI Taxonomy" id="33008"/>
    <lineage>
        <taxon>Bacteria</taxon>
        <taxon>Bacillati</taxon>
        <taxon>Actinomycetota</taxon>
        <taxon>Actinomycetes</taxon>
        <taxon>Mycobacteriales</taxon>
        <taxon>Nocardiaceae</taxon>
        <taxon>Rhodococcus</taxon>
    </lineage>
</organism>
<dbReference type="NCBIfam" id="TIGR01554">
    <property type="entry name" value="major_cap_HK97"/>
    <property type="match status" value="1"/>
</dbReference>
<dbReference type="Proteomes" id="UP001185927">
    <property type="component" value="Unassembled WGS sequence"/>
</dbReference>
<proteinExistence type="predicted"/>
<dbReference type="Pfam" id="PF05065">
    <property type="entry name" value="Phage_capsid"/>
    <property type="match status" value="1"/>
</dbReference>
<accession>A0ABU4BLV2</accession>
<dbReference type="InterPro" id="IPR024455">
    <property type="entry name" value="Phage_capsid"/>
</dbReference>